<evidence type="ECO:0000256" key="1">
    <source>
        <dbReference type="SAM" id="MobiDB-lite"/>
    </source>
</evidence>
<feature type="region of interest" description="Disordered" evidence="1">
    <location>
        <begin position="1"/>
        <end position="43"/>
    </location>
</feature>
<gene>
    <name evidence="2" type="ORF">CRM94_09085</name>
</gene>
<proteinExistence type="predicted"/>
<feature type="compositionally biased region" description="Low complexity" evidence="1">
    <location>
        <begin position="17"/>
        <end position="43"/>
    </location>
</feature>
<sequence>MDRKDKTAGRDTAGGKASALPVEAARAAAPEAAAAPSRAPSPEALRAAIASERDSLPPRARRTVEGHRVANPSHALNARIYRDVAVFKPVTLSFANLRANSNAFLSLRADQQAIWSDGAGRQQVGLSLSCVSDPVMYLSQFLVNAREIMLQTSQDVREIRVSLYLRTEQEAVLGRVILPPGASVTLQARDDRSTLIGISSFALALD</sequence>
<dbReference type="EMBL" id="PDDY01000001">
    <property type="protein sequence ID" value="PEH42286.1"/>
    <property type="molecule type" value="Genomic_DNA"/>
</dbReference>
<accession>A0A2A7SFG7</accession>
<protein>
    <submittedName>
        <fullName evidence="2">Uncharacterized protein</fullName>
    </submittedName>
</protein>
<evidence type="ECO:0000313" key="2">
    <source>
        <dbReference type="EMBL" id="PEH42286.1"/>
    </source>
</evidence>
<dbReference type="RefSeq" id="WP_096750897.1">
    <property type="nucleotide sequence ID" value="NZ_CADEPU010000004.1"/>
</dbReference>
<dbReference type="AlphaFoldDB" id="A0A2A7SFG7"/>
<comment type="caution">
    <text evidence="2">The sequence shown here is derived from an EMBL/GenBank/DDBJ whole genome shotgun (WGS) entry which is preliminary data.</text>
</comment>
<evidence type="ECO:0000313" key="3">
    <source>
        <dbReference type="Proteomes" id="UP000220629"/>
    </source>
</evidence>
<dbReference type="Proteomes" id="UP000220629">
    <property type="component" value="Unassembled WGS sequence"/>
</dbReference>
<reference evidence="3" key="1">
    <citation type="submission" date="2017-09" db="EMBL/GenBank/DDBJ databases">
        <title>FDA dAtabase for Regulatory Grade micrObial Sequences (FDA-ARGOS): Supporting development and validation of Infectious Disease Dx tests.</title>
        <authorList>
            <person name="Minogue T."/>
            <person name="Wolcott M."/>
            <person name="Wasieloski L."/>
            <person name="Aguilar W."/>
            <person name="Moore D."/>
            <person name="Tallon L."/>
            <person name="Sadzewicz L."/>
            <person name="Ott S."/>
            <person name="Zhao X."/>
            <person name="Nagaraj S."/>
            <person name="Vavikolanu K."/>
            <person name="Aluvathingal J."/>
            <person name="Nadendla S."/>
            <person name="Sichtig H."/>
        </authorList>
    </citation>
    <scope>NUCLEOTIDE SEQUENCE [LARGE SCALE GENOMIC DNA]</scope>
    <source>
        <strain evidence="3">FDAARGOS_390</strain>
    </source>
</reference>
<organism evidence="2 3">
    <name type="scientific">Burkholderia gladioli</name>
    <name type="common">Pseudomonas marginata</name>
    <name type="synonym">Phytomonas marginata</name>
    <dbReference type="NCBI Taxonomy" id="28095"/>
    <lineage>
        <taxon>Bacteria</taxon>
        <taxon>Pseudomonadati</taxon>
        <taxon>Pseudomonadota</taxon>
        <taxon>Betaproteobacteria</taxon>
        <taxon>Burkholderiales</taxon>
        <taxon>Burkholderiaceae</taxon>
        <taxon>Burkholderia</taxon>
    </lineage>
</organism>
<name>A0A2A7SFG7_BURGA</name>